<proteinExistence type="predicted"/>
<protein>
    <submittedName>
        <fullName evidence="1">Uncharacterized protein</fullName>
    </submittedName>
</protein>
<evidence type="ECO:0000313" key="1">
    <source>
        <dbReference type="EMBL" id="KAL5106552.1"/>
    </source>
</evidence>
<dbReference type="EMBL" id="JAKROA010000005">
    <property type="protein sequence ID" value="KAL5106552.1"/>
    <property type="molecule type" value="Genomic_DNA"/>
</dbReference>
<accession>A0ABR4QAG5</accession>
<reference evidence="1 2" key="1">
    <citation type="journal article" date="2022" name="Front. Cell. Infect. Microbiol.">
        <title>The Genomes of Two Strains of Taenia crassiceps the Animal Model for the Study of Human Cysticercosis.</title>
        <authorList>
            <person name="Bobes R.J."/>
            <person name="Estrada K."/>
            <person name="Rios-Valencia D.G."/>
            <person name="Calderon-Gallegos A."/>
            <person name="de la Torre P."/>
            <person name="Carrero J.C."/>
            <person name="Sanchez-Flores A."/>
            <person name="Laclette J.P."/>
        </authorList>
    </citation>
    <scope>NUCLEOTIDE SEQUENCE [LARGE SCALE GENOMIC DNA]</scope>
    <source>
        <strain evidence="1">WFUcys</strain>
    </source>
</reference>
<sequence length="241" mass="26445">MAKSGEAFPLAKTHPVGYKYHEPLILDDNATDVLRSLTQSIVLLLALASVSTLSHGSLLDSLVDCTMKDALKYVRKHSKDFYNTSVESFARSCPFSLQKTRVDDVPAYVLYTCFNVTELTMSTPMNVGEKVEIGRAKLNVSVQVKTGSPLEAKVNLTALVLEDAYVYLLGCMQLPVEHESKEVRRTKLAKAENRRSELLVCMTLRALEAVDAATPARRRRIGGACNSMGNIGVDLAFAQTS</sequence>
<dbReference type="Proteomes" id="UP001651158">
    <property type="component" value="Unassembled WGS sequence"/>
</dbReference>
<keyword evidence="2" id="KW-1185">Reference proteome</keyword>
<organism evidence="1 2">
    <name type="scientific">Taenia crassiceps</name>
    <dbReference type="NCBI Taxonomy" id="6207"/>
    <lineage>
        <taxon>Eukaryota</taxon>
        <taxon>Metazoa</taxon>
        <taxon>Spiralia</taxon>
        <taxon>Lophotrochozoa</taxon>
        <taxon>Platyhelminthes</taxon>
        <taxon>Cestoda</taxon>
        <taxon>Eucestoda</taxon>
        <taxon>Cyclophyllidea</taxon>
        <taxon>Taeniidae</taxon>
        <taxon>Taenia</taxon>
    </lineage>
</organism>
<comment type="caution">
    <text evidence="1">The sequence shown here is derived from an EMBL/GenBank/DDBJ whole genome shotgun (WGS) entry which is preliminary data.</text>
</comment>
<evidence type="ECO:0000313" key="2">
    <source>
        <dbReference type="Proteomes" id="UP001651158"/>
    </source>
</evidence>
<name>A0ABR4QAG5_9CEST</name>
<gene>
    <name evidence="1" type="ORF">TcWFU_000910</name>
</gene>